<feature type="compositionally biased region" description="Low complexity" evidence="1">
    <location>
        <begin position="35"/>
        <end position="54"/>
    </location>
</feature>
<comment type="caution">
    <text evidence="3">The sequence shown here is derived from an EMBL/GenBank/DDBJ whole genome shotgun (WGS) entry which is preliminary data.</text>
</comment>
<dbReference type="PANTHER" id="PTHR39335:SF1">
    <property type="entry name" value="BLL4220 PROTEIN"/>
    <property type="match status" value="1"/>
</dbReference>
<sequence length="176" mass="18483">MRKTIYTIALTISALLALSACSALDLTPESKSNEAAADAAPADDGAAGDAQAGTAPAPAARPLVKAVQATIGAIVTTAADLPLYRWDKDAPGTSTCYDACAENFTAYPYSDDLAFEGIARKLVGKVQRRDGTWQLTLNRQPVYTHVKDEAGTWKAQGQNGAWWLAAPDGGKLTAKK</sequence>
<keyword evidence="2" id="KW-0732">Signal</keyword>
<dbReference type="GO" id="GO:0043448">
    <property type="term" value="P:alkane catabolic process"/>
    <property type="evidence" value="ECO:0007669"/>
    <property type="project" value="TreeGrafter"/>
</dbReference>
<evidence type="ECO:0000313" key="4">
    <source>
        <dbReference type="Proteomes" id="UP000612585"/>
    </source>
</evidence>
<name>A0A8J4E3A0_9ACTN</name>
<dbReference type="Pfam" id="PF03640">
    <property type="entry name" value="Lipoprotein_15"/>
    <property type="match status" value="2"/>
</dbReference>
<feature type="signal peptide" evidence="2">
    <location>
        <begin position="1"/>
        <end position="22"/>
    </location>
</feature>
<dbReference type="EMBL" id="BOPG01000049">
    <property type="protein sequence ID" value="GIJ59876.1"/>
    <property type="molecule type" value="Genomic_DNA"/>
</dbReference>
<evidence type="ECO:0008006" key="5">
    <source>
        <dbReference type="Google" id="ProtNLM"/>
    </source>
</evidence>
<protein>
    <recommendedName>
        <fullName evidence="5">Lipoprotein</fullName>
    </recommendedName>
</protein>
<reference evidence="3" key="1">
    <citation type="submission" date="2021-01" db="EMBL/GenBank/DDBJ databases">
        <title>Whole genome shotgun sequence of Virgisporangium aurantiacum NBRC 16421.</title>
        <authorList>
            <person name="Komaki H."/>
            <person name="Tamura T."/>
        </authorList>
    </citation>
    <scope>NUCLEOTIDE SEQUENCE</scope>
    <source>
        <strain evidence="3">NBRC 16421</strain>
    </source>
</reference>
<keyword evidence="4" id="KW-1185">Reference proteome</keyword>
<gene>
    <name evidence="3" type="ORF">Vau01_073920</name>
</gene>
<dbReference type="PANTHER" id="PTHR39335">
    <property type="entry name" value="BLL4220 PROTEIN"/>
    <property type="match status" value="1"/>
</dbReference>
<evidence type="ECO:0000313" key="3">
    <source>
        <dbReference type="EMBL" id="GIJ59876.1"/>
    </source>
</evidence>
<organism evidence="3 4">
    <name type="scientific">Virgisporangium aurantiacum</name>
    <dbReference type="NCBI Taxonomy" id="175570"/>
    <lineage>
        <taxon>Bacteria</taxon>
        <taxon>Bacillati</taxon>
        <taxon>Actinomycetota</taxon>
        <taxon>Actinomycetes</taxon>
        <taxon>Micromonosporales</taxon>
        <taxon>Micromonosporaceae</taxon>
        <taxon>Virgisporangium</taxon>
    </lineage>
</organism>
<dbReference type="RefSeq" id="WP_204003194.1">
    <property type="nucleotide sequence ID" value="NZ_BOPG01000049.1"/>
</dbReference>
<dbReference type="Proteomes" id="UP000612585">
    <property type="component" value="Unassembled WGS sequence"/>
</dbReference>
<evidence type="ECO:0000256" key="1">
    <source>
        <dbReference type="SAM" id="MobiDB-lite"/>
    </source>
</evidence>
<feature type="chain" id="PRO_5039190755" description="Lipoprotein" evidence="2">
    <location>
        <begin position="23"/>
        <end position="176"/>
    </location>
</feature>
<accession>A0A8J4E3A0</accession>
<feature type="region of interest" description="Disordered" evidence="1">
    <location>
        <begin position="34"/>
        <end position="54"/>
    </location>
</feature>
<dbReference type="PROSITE" id="PS51257">
    <property type="entry name" value="PROKAR_LIPOPROTEIN"/>
    <property type="match status" value="1"/>
</dbReference>
<proteinExistence type="predicted"/>
<evidence type="ECO:0000256" key="2">
    <source>
        <dbReference type="SAM" id="SignalP"/>
    </source>
</evidence>
<dbReference type="AlphaFoldDB" id="A0A8J4E3A0"/>
<dbReference type="InterPro" id="IPR005297">
    <property type="entry name" value="Lipoprotein_repeat"/>
</dbReference>